<dbReference type="EMBL" id="JUEU01000132">
    <property type="protein sequence ID" value="KOP59355.1"/>
    <property type="molecule type" value="Genomic_DNA"/>
</dbReference>
<proteinExistence type="predicted"/>
<sequence length="77" mass="8725">MDKYTKQDLDSEISVKLTLRDLIILSWGHESVSFVPGSEEEAEFRDAEAKIDAALATLRAKRAKTPLLHRKDTRNVV</sequence>
<reference evidence="1 2" key="1">
    <citation type="submission" date="2015-09" db="EMBL/GenBank/DDBJ databases">
        <title>Genome analysis of Pseudomonas syringae pv. porri LMG.</title>
        <authorList>
            <person name="Rombouts S."/>
        </authorList>
    </citation>
    <scope>NUCLEOTIDE SEQUENCE [LARGE SCALE GENOMIC DNA]</scope>
    <source>
        <strain evidence="1 2">LMG 28496</strain>
    </source>
</reference>
<keyword evidence="2" id="KW-1185">Reference proteome</keyword>
<dbReference type="RefSeq" id="WP_053481311.1">
    <property type="nucleotide sequence ID" value="NZ_JTHM01000103.1"/>
</dbReference>
<evidence type="ECO:0000313" key="1">
    <source>
        <dbReference type="EMBL" id="KOP59355.1"/>
    </source>
</evidence>
<accession>A0ABR5JQC2</accession>
<gene>
    <name evidence="1" type="ORF">OX90_11850</name>
</gene>
<protein>
    <submittedName>
        <fullName evidence="1">Uncharacterized protein</fullName>
    </submittedName>
</protein>
<name>A0ABR5JQC2_9PSED</name>
<evidence type="ECO:0000313" key="2">
    <source>
        <dbReference type="Proteomes" id="UP000037201"/>
    </source>
</evidence>
<comment type="caution">
    <text evidence="1">The sequence shown here is derived from an EMBL/GenBank/DDBJ whole genome shotgun (WGS) entry which is preliminary data.</text>
</comment>
<organism evidence="1 2">
    <name type="scientific">Pseudomonas coronafaciens pv. porri</name>
    <dbReference type="NCBI Taxonomy" id="83964"/>
    <lineage>
        <taxon>Bacteria</taxon>
        <taxon>Pseudomonadati</taxon>
        <taxon>Pseudomonadota</taxon>
        <taxon>Gammaproteobacteria</taxon>
        <taxon>Pseudomonadales</taxon>
        <taxon>Pseudomonadaceae</taxon>
        <taxon>Pseudomonas</taxon>
        <taxon>Pseudomonas coronafaciens</taxon>
    </lineage>
</organism>
<dbReference type="Proteomes" id="UP000037201">
    <property type="component" value="Unassembled WGS sequence"/>
</dbReference>